<proteinExistence type="predicted"/>
<dbReference type="Proteomes" id="UP000823561">
    <property type="component" value="Chromosome 7"/>
</dbReference>
<evidence type="ECO:0000313" key="2">
    <source>
        <dbReference type="EMBL" id="KAG5277744.1"/>
    </source>
</evidence>
<comment type="caution">
    <text evidence="2">The sequence shown here is derived from an EMBL/GenBank/DDBJ whole genome shotgun (WGS) entry which is preliminary data.</text>
</comment>
<accession>A0AAV6GRJ9</accession>
<feature type="compositionally biased region" description="Basic and acidic residues" evidence="1">
    <location>
        <begin position="34"/>
        <end position="49"/>
    </location>
</feature>
<keyword evidence="3" id="KW-1185">Reference proteome</keyword>
<protein>
    <submittedName>
        <fullName evidence="2">Uncharacterized protein</fullName>
    </submittedName>
</protein>
<organism evidence="2 3">
    <name type="scientific">Alosa alosa</name>
    <name type="common">allis shad</name>
    <dbReference type="NCBI Taxonomy" id="278164"/>
    <lineage>
        <taxon>Eukaryota</taxon>
        <taxon>Metazoa</taxon>
        <taxon>Chordata</taxon>
        <taxon>Craniata</taxon>
        <taxon>Vertebrata</taxon>
        <taxon>Euteleostomi</taxon>
        <taxon>Actinopterygii</taxon>
        <taxon>Neopterygii</taxon>
        <taxon>Teleostei</taxon>
        <taxon>Clupei</taxon>
        <taxon>Clupeiformes</taxon>
        <taxon>Clupeoidei</taxon>
        <taxon>Clupeidae</taxon>
        <taxon>Alosa</taxon>
    </lineage>
</organism>
<dbReference type="PANTHER" id="PTHR14241">
    <property type="entry name" value="INTERFERON-INDUCED PROTEIN 44"/>
    <property type="match status" value="1"/>
</dbReference>
<feature type="compositionally biased region" description="Polar residues" evidence="1">
    <location>
        <begin position="1"/>
        <end position="14"/>
    </location>
</feature>
<evidence type="ECO:0000313" key="3">
    <source>
        <dbReference type="Proteomes" id="UP000823561"/>
    </source>
</evidence>
<sequence length="234" mass="26574">MQNQSSEPDSQSLVTAEETSDILIEKEDEEEEDAKNQEASEADMRDVAESKPLVSDPDDLLSAVPAQPRTPVLAIKEVVGPGPGRQTTTKTLMEKPWRDIHWGVVPADRVTLMEENDFKKMKQIRQQASEMGIPQLIILTKVDLACPEVQKNIKKIYRSKKIKEKMQECSNRLGGHMTDIFPVRNYHEEIDMNPDVNMLLLSALKPILNHANDYVEDNKPGWSVFSFLSWIFGQ</sequence>
<dbReference type="SUPFAM" id="SSF52540">
    <property type="entry name" value="P-loop containing nucleoside triphosphate hydrolases"/>
    <property type="match status" value="1"/>
</dbReference>
<dbReference type="PANTHER" id="PTHR14241:SF1">
    <property type="entry name" value="INTERFERON-INDUCED PROTEIN 44-RELATED"/>
    <property type="match status" value="1"/>
</dbReference>
<evidence type="ECO:0000256" key="1">
    <source>
        <dbReference type="SAM" id="MobiDB-lite"/>
    </source>
</evidence>
<feature type="region of interest" description="Disordered" evidence="1">
    <location>
        <begin position="1"/>
        <end position="65"/>
    </location>
</feature>
<dbReference type="EMBL" id="JADWDJ010000007">
    <property type="protein sequence ID" value="KAG5277744.1"/>
    <property type="molecule type" value="Genomic_DNA"/>
</dbReference>
<name>A0AAV6GRJ9_9TELE</name>
<dbReference type="AlphaFoldDB" id="A0AAV6GRJ9"/>
<dbReference type="InterPro" id="IPR027417">
    <property type="entry name" value="P-loop_NTPase"/>
</dbReference>
<gene>
    <name evidence="2" type="ORF">AALO_G00090910</name>
</gene>
<dbReference type="GO" id="GO:0006955">
    <property type="term" value="P:immune response"/>
    <property type="evidence" value="ECO:0007669"/>
    <property type="project" value="TreeGrafter"/>
</dbReference>
<reference evidence="2" key="1">
    <citation type="submission" date="2020-10" db="EMBL/GenBank/DDBJ databases">
        <title>Chromosome-scale genome assembly of the Allis shad, Alosa alosa.</title>
        <authorList>
            <person name="Margot Z."/>
            <person name="Christophe K."/>
            <person name="Cabau C."/>
            <person name="Louis A."/>
            <person name="Berthelot C."/>
            <person name="Parey E."/>
            <person name="Roest Crollius H."/>
            <person name="Montfort J."/>
            <person name="Robinson-Rechavi M."/>
            <person name="Bucao C."/>
            <person name="Bouchez O."/>
            <person name="Gislard M."/>
            <person name="Lluch J."/>
            <person name="Milhes M."/>
            <person name="Lampietro C."/>
            <person name="Lopez Roques C."/>
            <person name="Donnadieu C."/>
            <person name="Braasch I."/>
            <person name="Desvignes T."/>
            <person name="Postlethwait J."/>
            <person name="Bobe J."/>
            <person name="Guiguen Y."/>
        </authorList>
    </citation>
    <scope>NUCLEOTIDE SEQUENCE</scope>
    <source>
        <strain evidence="2">M-15738</strain>
        <tissue evidence="2">Blood</tissue>
    </source>
</reference>